<dbReference type="Gene3D" id="1.10.510.10">
    <property type="entry name" value="Transferase(Phosphotransferase) domain 1"/>
    <property type="match status" value="2"/>
</dbReference>
<gene>
    <name evidence="8" type="primary">prkC_33</name>
    <name evidence="8" type="ORF">ENSA5_49440</name>
</gene>
<dbReference type="SUPFAM" id="SSF56112">
    <property type="entry name" value="Protein kinase-like (PK-like)"/>
    <property type="match status" value="1"/>
</dbReference>
<protein>
    <submittedName>
        <fullName evidence="8">Serine/threonine-protein kinase PrkC</fullName>
        <ecNumber evidence="8">2.7.11.1</ecNumber>
    </submittedName>
</protein>
<dbReference type="InterPro" id="IPR041664">
    <property type="entry name" value="AAA_16"/>
</dbReference>
<feature type="domain" description="Protein kinase" evidence="7">
    <location>
        <begin position="12"/>
        <end position="322"/>
    </location>
</feature>
<dbReference type="InterPro" id="IPR000719">
    <property type="entry name" value="Prot_kinase_dom"/>
</dbReference>
<dbReference type="InterPro" id="IPR011009">
    <property type="entry name" value="Kinase-like_dom_sf"/>
</dbReference>
<dbReference type="EMBL" id="PVNK01000211">
    <property type="protein sequence ID" value="PRP92436.1"/>
    <property type="molecule type" value="Genomic_DNA"/>
</dbReference>
<evidence type="ECO:0000256" key="1">
    <source>
        <dbReference type="ARBA" id="ARBA00022679"/>
    </source>
</evidence>
<evidence type="ECO:0000313" key="8">
    <source>
        <dbReference type="EMBL" id="PRP92436.1"/>
    </source>
</evidence>
<dbReference type="Gene3D" id="3.40.50.300">
    <property type="entry name" value="P-loop containing nucleotide triphosphate hydrolases"/>
    <property type="match status" value="1"/>
</dbReference>
<keyword evidence="3 8" id="KW-0418">Kinase</keyword>
<dbReference type="SMART" id="SM00220">
    <property type="entry name" value="S_TKc"/>
    <property type="match status" value="1"/>
</dbReference>
<accession>A0A2S9XHT7</accession>
<dbReference type="SUPFAM" id="SSF52540">
    <property type="entry name" value="P-loop containing nucleoside triphosphate hydrolases"/>
    <property type="match status" value="1"/>
</dbReference>
<sequence length="1277" mass="139262">MTDALDSLLDRFEALGPLGEGGMGTVSLAYDRRLRTRVALKTVGYVTGKALLRFKHEFRSVKGLSHPNLVSLGELLESEGQWYLSMEFIDGQSFLDHVRPVAESHHDYMSTARPSQVYETGSGPGSGTIEGSVTAVGGSFSGEHKTGGNGAELFEEGRLRHSLLQLIDATHVLHEAGRVHRDLKPSNVLVTHAGRVVILDFGLISEFDDERAKRETKVVGTPAYMAPEQASGLPTGPPADWYAVGVMLYEALCGQWPVVGSPLTLMADKQLAVTTRPSELTHQHVPEDLEQLCMELLRVDPDARPSGETILQWLGAGPRAWGGVRDDGPEVASPRELPCVGRERELDEIAALFEATRTKQAQQMLVLGDSGIGKSALVREAVDRFSAQVNARPWVLRGRCHEHEQVRFKAFDTLVDQLSIELPERFGLAEIRELLPRQAWLLCRAFPVLQRVHAFAEMGVRHGSWQHRGALQRQMFAAFRELFSRLAERSHLVLVVENLQWADPDSWALLSALTSGTDAPPMAVLATGRTELLDAPPEPALPFLASPTLERITLGPLTSADVTKLAELHGRPVDGDSALAHSLIEAAAGHPFFLDVLLRSTTDFEDGDPPSLTECLWTEIAKLGEQERAMLNVLAIAERPLAPPDLAALAGLDGAGLNRGLDILRARLWIRSSSGAHAGRVEVFHDQIRQTLLAHLDPDQARDTHLAIAKMLEELGEDLERLVTHLVGAGREVEAARWAIEAADAAMDAMAFESAVELYDLALRHPPDDRVSRQELLVGRAHALAWTGRGVEAAHAYLDAETSTVSVASGLELRTKAAIHLLSAGQLDTGFDLLAELGREIGLPVPRGETTTTLLLLRERALLRLRGFRPRPSEIELGFEERLRLEICSAVSRVYAFHDLFLAGYFTTTYVRLALRSQDPDKVAIALSLEGVTRSYLGQNTKGEALMTEAEAILARLDEPDPFAVACVALQRGVHIGLVAEDCESYRDSINVALRKLRRSGRADRGDDVGVAVRGIMTSLALLMRAVASARAGDLRSLEGQLREYLDDARGRDDRSALIHGYVSPDFGMTHLVQGRPKVALETLDEGMALLEGLGFSLGHLSALVSKVRCAIYLGQPAEALRAVREVRGPLRNSMTTRAPDAKAEAVSAEASALLAARAQGHEVSRRVLLRAIKYLLNYPGSYHRARGQAYHGVLLAQDGDREGARESLEAALASFERCRALPYAAATRLAVASLIDDRKGGLDHRTQGLRFFLDAGVVEPERFAEALIPGLGLAKP</sequence>
<comment type="caution">
    <text evidence="8">The sequence shown here is derived from an EMBL/GenBank/DDBJ whole genome shotgun (WGS) entry which is preliminary data.</text>
</comment>
<dbReference type="InterPro" id="IPR027417">
    <property type="entry name" value="P-loop_NTPase"/>
</dbReference>
<dbReference type="RefSeq" id="WP_106394194.1">
    <property type="nucleotide sequence ID" value="NZ_PVNK01000211.1"/>
</dbReference>
<dbReference type="PROSITE" id="PS00107">
    <property type="entry name" value="PROTEIN_KINASE_ATP"/>
    <property type="match status" value="1"/>
</dbReference>
<dbReference type="InterPro" id="IPR017441">
    <property type="entry name" value="Protein_kinase_ATP_BS"/>
</dbReference>
<feature type="binding site" evidence="5">
    <location>
        <position position="41"/>
    </location>
    <ligand>
        <name>ATP</name>
        <dbReference type="ChEBI" id="CHEBI:30616"/>
    </ligand>
</feature>
<dbReference type="CDD" id="cd14014">
    <property type="entry name" value="STKc_PknB_like"/>
    <property type="match status" value="1"/>
</dbReference>
<evidence type="ECO:0000313" key="9">
    <source>
        <dbReference type="Proteomes" id="UP000237968"/>
    </source>
</evidence>
<evidence type="ECO:0000259" key="7">
    <source>
        <dbReference type="PROSITE" id="PS50011"/>
    </source>
</evidence>
<name>A0A2S9XHT7_9BACT</name>
<dbReference type="GO" id="GO:0004674">
    <property type="term" value="F:protein serine/threonine kinase activity"/>
    <property type="evidence" value="ECO:0007669"/>
    <property type="project" value="UniProtKB-EC"/>
</dbReference>
<feature type="region of interest" description="Disordered" evidence="6">
    <location>
        <begin position="110"/>
        <end position="132"/>
    </location>
</feature>
<dbReference type="PROSITE" id="PS50011">
    <property type="entry name" value="PROTEIN_KINASE_DOM"/>
    <property type="match status" value="1"/>
</dbReference>
<evidence type="ECO:0000256" key="6">
    <source>
        <dbReference type="SAM" id="MobiDB-lite"/>
    </source>
</evidence>
<evidence type="ECO:0000256" key="4">
    <source>
        <dbReference type="ARBA" id="ARBA00022840"/>
    </source>
</evidence>
<dbReference type="GO" id="GO:0005524">
    <property type="term" value="F:ATP binding"/>
    <property type="evidence" value="ECO:0007669"/>
    <property type="project" value="UniProtKB-UniRule"/>
</dbReference>
<evidence type="ECO:0000256" key="2">
    <source>
        <dbReference type="ARBA" id="ARBA00022741"/>
    </source>
</evidence>
<dbReference type="Pfam" id="PF00069">
    <property type="entry name" value="Pkinase"/>
    <property type="match status" value="2"/>
</dbReference>
<dbReference type="Pfam" id="PF13191">
    <property type="entry name" value="AAA_16"/>
    <property type="match status" value="1"/>
</dbReference>
<keyword evidence="9" id="KW-1185">Reference proteome</keyword>
<dbReference type="AlphaFoldDB" id="A0A2S9XHT7"/>
<evidence type="ECO:0000256" key="5">
    <source>
        <dbReference type="PROSITE-ProRule" id="PRU10141"/>
    </source>
</evidence>
<proteinExistence type="predicted"/>
<evidence type="ECO:0000256" key="3">
    <source>
        <dbReference type="ARBA" id="ARBA00022777"/>
    </source>
</evidence>
<organism evidence="8 9">
    <name type="scientific">Enhygromyxa salina</name>
    <dbReference type="NCBI Taxonomy" id="215803"/>
    <lineage>
        <taxon>Bacteria</taxon>
        <taxon>Pseudomonadati</taxon>
        <taxon>Myxococcota</taxon>
        <taxon>Polyangia</taxon>
        <taxon>Nannocystales</taxon>
        <taxon>Nannocystaceae</taxon>
        <taxon>Enhygromyxa</taxon>
    </lineage>
</organism>
<keyword evidence="4 5" id="KW-0067">ATP-binding</keyword>
<dbReference type="PANTHER" id="PTHR43289:SF6">
    <property type="entry name" value="SERINE_THREONINE-PROTEIN KINASE NEKL-3"/>
    <property type="match status" value="1"/>
</dbReference>
<dbReference type="EC" id="2.7.11.1" evidence="8"/>
<dbReference type="OrthoDB" id="5476445at2"/>
<dbReference type="PANTHER" id="PTHR43289">
    <property type="entry name" value="MITOGEN-ACTIVATED PROTEIN KINASE KINASE KINASE 20-RELATED"/>
    <property type="match status" value="1"/>
</dbReference>
<keyword evidence="1 8" id="KW-0808">Transferase</keyword>
<keyword evidence="2 5" id="KW-0547">Nucleotide-binding</keyword>
<reference evidence="8 9" key="1">
    <citation type="submission" date="2018-03" db="EMBL/GenBank/DDBJ databases">
        <title>Draft Genome Sequences of the Obligatory Marine Myxobacteria Enhygromyxa salina SWB005.</title>
        <authorList>
            <person name="Poehlein A."/>
            <person name="Moghaddam J.A."/>
            <person name="Harms H."/>
            <person name="Alanjari M."/>
            <person name="Koenig G.M."/>
            <person name="Daniel R."/>
            <person name="Schaeberle T.F."/>
        </authorList>
    </citation>
    <scope>NUCLEOTIDE SEQUENCE [LARGE SCALE GENOMIC DNA]</scope>
    <source>
        <strain evidence="8 9">SWB005</strain>
    </source>
</reference>
<dbReference type="Proteomes" id="UP000237968">
    <property type="component" value="Unassembled WGS sequence"/>
</dbReference>